<dbReference type="Gene3D" id="3.10.590.10">
    <property type="entry name" value="ph1033 like domains"/>
    <property type="match status" value="1"/>
</dbReference>
<feature type="region of interest" description="Disordered" evidence="1">
    <location>
        <begin position="400"/>
        <end position="465"/>
    </location>
</feature>
<dbReference type="PROSITE" id="PS50882">
    <property type="entry name" value="YTH"/>
    <property type="match status" value="1"/>
</dbReference>
<dbReference type="InterPro" id="IPR007275">
    <property type="entry name" value="YTH_domain"/>
</dbReference>
<dbReference type="EMBL" id="JAVFKD010000016">
    <property type="protein sequence ID" value="KAK5987743.1"/>
    <property type="molecule type" value="Genomic_DNA"/>
</dbReference>
<keyword evidence="4" id="KW-1185">Reference proteome</keyword>
<feature type="domain" description="YTH" evidence="2">
    <location>
        <begin position="263"/>
        <end position="397"/>
    </location>
</feature>
<dbReference type="PANTHER" id="PTHR12357:SF3">
    <property type="entry name" value="YTH DOMAIN-CONTAINING PROTEIN 1"/>
    <property type="match status" value="1"/>
</dbReference>
<dbReference type="Pfam" id="PF04146">
    <property type="entry name" value="YTH"/>
    <property type="match status" value="1"/>
</dbReference>
<evidence type="ECO:0000259" key="2">
    <source>
        <dbReference type="PROSITE" id="PS50882"/>
    </source>
</evidence>
<feature type="region of interest" description="Disordered" evidence="1">
    <location>
        <begin position="165"/>
        <end position="234"/>
    </location>
</feature>
<evidence type="ECO:0000256" key="1">
    <source>
        <dbReference type="SAM" id="MobiDB-lite"/>
    </source>
</evidence>
<organism evidence="3 4">
    <name type="scientific">Cladobotryum mycophilum</name>
    <dbReference type="NCBI Taxonomy" id="491253"/>
    <lineage>
        <taxon>Eukaryota</taxon>
        <taxon>Fungi</taxon>
        <taxon>Dikarya</taxon>
        <taxon>Ascomycota</taxon>
        <taxon>Pezizomycotina</taxon>
        <taxon>Sordariomycetes</taxon>
        <taxon>Hypocreomycetidae</taxon>
        <taxon>Hypocreales</taxon>
        <taxon>Hypocreaceae</taxon>
        <taxon>Cladobotryum</taxon>
    </lineage>
</organism>
<protein>
    <submittedName>
        <fullName evidence="3">YTH domain-containing protein 1</fullName>
    </submittedName>
</protein>
<gene>
    <name evidence="3" type="ORF">PT974_11876</name>
</gene>
<feature type="region of interest" description="Disordered" evidence="1">
    <location>
        <begin position="18"/>
        <end position="43"/>
    </location>
</feature>
<feature type="compositionally biased region" description="Low complexity" evidence="1">
    <location>
        <begin position="23"/>
        <end position="34"/>
    </location>
</feature>
<comment type="caution">
    <text evidence="3">The sequence shown here is derived from an EMBL/GenBank/DDBJ whole genome shotgun (WGS) entry which is preliminary data.</text>
</comment>
<dbReference type="CDD" id="cd21134">
    <property type="entry name" value="YTH"/>
    <property type="match status" value="1"/>
</dbReference>
<evidence type="ECO:0000313" key="3">
    <source>
        <dbReference type="EMBL" id="KAK5987743.1"/>
    </source>
</evidence>
<dbReference type="InterPro" id="IPR045168">
    <property type="entry name" value="YTH_prot"/>
</dbReference>
<dbReference type="PANTHER" id="PTHR12357">
    <property type="entry name" value="YTH YT521-B HOMOLOGY DOMAIN-CONTAINING"/>
    <property type="match status" value="1"/>
</dbReference>
<reference evidence="3 4" key="1">
    <citation type="submission" date="2024-01" db="EMBL/GenBank/DDBJ databases">
        <title>Complete genome of Cladobotryum mycophilum ATHUM6906.</title>
        <authorList>
            <person name="Christinaki A.C."/>
            <person name="Myridakis A.I."/>
            <person name="Kouvelis V.N."/>
        </authorList>
    </citation>
    <scope>NUCLEOTIDE SEQUENCE [LARGE SCALE GENOMIC DNA]</scope>
    <source>
        <strain evidence="3 4">ATHUM6906</strain>
    </source>
</reference>
<sequence length="465" mass="52643">MNLVKEVVHTVNEEILQPSAETDNNSNSNANANADGDDNSAPLYHGVKEMAHGLSKDVLEDIVDSHEDLKLWLEYTRFYDIEYRNKILSGLRKLKALDAQRSEILSEIQNASGNLVTPLSPIERHGAVPSIAYSLQPPTLSISSGTSIDYKASNDITHNIQCLEEGGESQDSTSCVDTIGSRTHPPDQDGGGMMSAQTNDCAFPHHHDDNSILSTTSESVHSGTEAPETEITPKIPRYKVQERPRRDRWQPSLLQNPDNTQVSRYFLIKSFNTRNVEMSQKEGLWITKAENGKLLTEAFNKSKSVILFWSINKSQSFQGYARMLTAPRPDIEKTEWMTSIHWKTSHPFQVEWLNTRHTEFWKVGELKNDFNEGRRAFVGRDGQEYTEACGRRMMKVMDKGTTKRKNKSSWTTSWADDGETNGWDSFGETKAVDDSNWSSEKPWQAESFVENGDVEEHDDTNLIDY</sequence>
<proteinExistence type="predicted"/>
<accession>A0ABR0S6F4</accession>
<name>A0ABR0S6F4_9HYPO</name>
<evidence type="ECO:0000313" key="4">
    <source>
        <dbReference type="Proteomes" id="UP001338125"/>
    </source>
</evidence>
<feature type="compositionally biased region" description="Polar residues" evidence="1">
    <location>
        <begin position="211"/>
        <end position="222"/>
    </location>
</feature>
<dbReference type="Proteomes" id="UP001338125">
    <property type="component" value="Unassembled WGS sequence"/>
</dbReference>